<comment type="caution">
    <text evidence="2">The sequence shown here is derived from an EMBL/GenBank/DDBJ whole genome shotgun (WGS) entry which is preliminary data.</text>
</comment>
<accession>A0A5B7ESY1</accession>
<reference evidence="2 3" key="1">
    <citation type="submission" date="2019-05" db="EMBL/GenBank/DDBJ databases">
        <title>Another draft genome of Portunus trituberculatus and its Hox gene families provides insights of decapod evolution.</title>
        <authorList>
            <person name="Jeong J.-H."/>
            <person name="Song I."/>
            <person name="Kim S."/>
            <person name="Choi T."/>
            <person name="Kim D."/>
            <person name="Ryu S."/>
            <person name="Kim W."/>
        </authorList>
    </citation>
    <scope>NUCLEOTIDE SEQUENCE [LARGE SCALE GENOMIC DNA]</scope>
    <source>
        <tissue evidence="2">Muscle</tissue>
    </source>
</reference>
<keyword evidence="3" id="KW-1185">Reference proteome</keyword>
<proteinExistence type="predicted"/>
<evidence type="ECO:0000256" key="1">
    <source>
        <dbReference type="SAM" id="MobiDB-lite"/>
    </source>
</evidence>
<feature type="compositionally biased region" description="Pro residues" evidence="1">
    <location>
        <begin position="25"/>
        <end position="34"/>
    </location>
</feature>
<dbReference type="Proteomes" id="UP000324222">
    <property type="component" value="Unassembled WGS sequence"/>
</dbReference>
<feature type="compositionally biased region" description="Basic and acidic residues" evidence="1">
    <location>
        <begin position="37"/>
        <end position="46"/>
    </location>
</feature>
<dbReference type="EMBL" id="VSRR010003764">
    <property type="protein sequence ID" value="MPC37372.1"/>
    <property type="molecule type" value="Genomic_DNA"/>
</dbReference>
<evidence type="ECO:0000313" key="2">
    <source>
        <dbReference type="EMBL" id="MPC37372.1"/>
    </source>
</evidence>
<protein>
    <submittedName>
        <fullName evidence="2">Uncharacterized protein</fullName>
    </submittedName>
</protein>
<organism evidence="2 3">
    <name type="scientific">Portunus trituberculatus</name>
    <name type="common">Swimming crab</name>
    <name type="synonym">Neptunus trituberculatus</name>
    <dbReference type="NCBI Taxonomy" id="210409"/>
    <lineage>
        <taxon>Eukaryota</taxon>
        <taxon>Metazoa</taxon>
        <taxon>Ecdysozoa</taxon>
        <taxon>Arthropoda</taxon>
        <taxon>Crustacea</taxon>
        <taxon>Multicrustacea</taxon>
        <taxon>Malacostraca</taxon>
        <taxon>Eumalacostraca</taxon>
        <taxon>Eucarida</taxon>
        <taxon>Decapoda</taxon>
        <taxon>Pleocyemata</taxon>
        <taxon>Brachyura</taxon>
        <taxon>Eubrachyura</taxon>
        <taxon>Portunoidea</taxon>
        <taxon>Portunidae</taxon>
        <taxon>Portuninae</taxon>
        <taxon>Portunus</taxon>
    </lineage>
</organism>
<name>A0A5B7ESY1_PORTR</name>
<gene>
    <name evidence="2" type="ORF">E2C01_030846</name>
</gene>
<evidence type="ECO:0000313" key="3">
    <source>
        <dbReference type="Proteomes" id="UP000324222"/>
    </source>
</evidence>
<sequence length="159" mass="17741">MAFENCGQEGEKCLGVRFTQTPSFTPTPPSPPLGPLRDGEHKHHTDTSPTRRSGLTTALEGRDSSLLRREHFANQLLIRTKPSSLVHLHAQRLLPPLPCAALRLAWHVQPQRGSGGRKGGARRPRRYRKQDHILNHFYAASIIHSKDSSYGTRVLKGDS</sequence>
<dbReference type="AlphaFoldDB" id="A0A5B7ESY1"/>
<feature type="region of interest" description="Disordered" evidence="1">
    <location>
        <begin position="19"/>
        <end position="55"/>
    </location>
</feature>